<comment type="caution">
    <text evidence="9">The sequence shown here is derived from an EMBL/GenBank/DDBJ whole genome shotgun (WGS) entry which is preliminary data.</text>
</comment>
<evidence type="ECO:0000313" key="10">
    <source>
        <dbReference type="Proteomes" id="UP000580856"/>
    </source>
</evidence>
<reference evidence="9 10" key="1">
    <citation type="submission" date="2020-03" db="EMBL/GenBank/DDBJ databases">
        <title>Genomic Encyclopedia of Type Strains, Phase IV (KMG-IV): sequencing the most valuable type-strain genomes for metagenomic binning, comparative biology and taxonomic classification.</title>
        <authorList>
            <person name="Goeker M."/>
        </authorList>
    </citation>
    <scope>NUCLEOTIDE SEQUENCE [LARGE SCALE GENOMIC DNA]</scope>
    <source>
        <strain evidence="9 10">DSM 24233</strain>
    </source>
</reference>
<evidence type="ECO:0000313" key="9">
    <source>
        <dbReference type="EMBL" id="NJB68272.1"/>
    </source>
</evidence>
<feature type="transmembrane region" description="Helical" evidence="8">
    <location>
        <begin position="36"/>
        <end position="53"/>
    </location>
</feature>
<protein>
    <submittedName>
        <fullName evidence="9">Putative PurR-regulated permease PerM</fullName>
    </submittedName>
</protein>
<feature type="transmembrane region" description="Helical" evidence="8">
    <location>
        <begin position="333"/>
        <end position="357"/>
    </location>
</feature>
<comment type="similarity">
    <text evidence="2">Belongs to the autoinducer-2 exporter (AI-2E) (TC 2.A.86) family.</text>
</comment>
<feature type="transmembrane region" description="Helical" evidence="8">
    <location>
        <begin position="230"/>
        <end position="259"/>
    </location>
</feature>
<evidence type="ECO:0000256" key="7">
    <source>
        <dbReference type="ARBA" id="ARBA00023136"/>
    </source>
</evidence>
<organism evidence="9 10">
    <name type="scientific">Desulfobaculum xiamenense</name>
    <dbReference type="NCBI Taxonomy" id="995050"/>
    <lineage>
        <taxon>Bacteria</taxon>
        <taxon>Pseudomonadati</taxon>
        <taxon>Thermodesulfobacteriota</taxon>
        <taxon>Desulfovibrionia</taxon>
        <taxon>Desulfovibrionales</taxon>
        <taxon>Desulfovibrionaceae</taxon>
        <taxon>Desulfobaculum</taxon>
    </lineage>
</organism>
<feature type="transmembrane region" description="Helical" evidence="8">
    <location>
        <begin position="166"/>
        <end position="188"/>
    </location>
</feature>
<sequence length="377" mass="40632">MFSDNRPYTLDRVVRLALSAGVLAAGVWLLNLLADALIPFVVALVLAYLLNPLTEVIERRIGNRATAVVAALTLVGAAIWLALWLLTPVITGEIRHMARLVAEMADGSTLDHKALQSLPPELWQAVKDTLAQQNVRDILASPDVLSLARTVLSKLLPGMWGIMQGAANALFGVVGLFVILLYLVFLLIDYRRVREGWTQVIPPARREGVTAFIDEFSTAMSRYFRAQAAVAGLVGVLFAIGFGLIGLPLGILLGLFIGLLNMVPYLQIVGFIPALALGIVHALETGTPIWTETALILTVFAVVQIIQDAVLTPRIMGKVTGLSPAFILLSLSIWGQLLGMLGLLMAIPCTCLLWAYWQRYLGTLTPAAAPAPPDSDA</sequence>
<evidence type="ECO:0000256" key="1">
    <source>
        <dbReference type="ARBA" id="ARBA00004651"/>
    </source>
</evidence>
<dbReference type="Pfam" id="PF01594">
    <property type="entry name" value="AI-2E_transport"/>
    <property type="match status" value="1"/>
</dbReference>
<gene>
    <name evidence="9" type="ORF">GGQ74_001945</name>
</gene>
<evidence type="ECO:0000256" key="2">
    <source>
        <dbReference type="ARBA" id="ARBA00009773"/>
    </source>
</evidence>
<feature type="transmembrane region" description="Helical" evidence="8">
    <location>
        <begin position="295"/>
        <end position="313"/>
    </location>
</feature>
<comment type="subcellular location">
    <subcellularLocation>
        <location evidence="1">Cell membrane</location>
        <topology evidence="1">Multi-pass membrane protein</topology>
    </subcellularLocation>
</comment>
<name>A0A846QP67_9BACT</name>
<dbReference type="EMBL" id="JAATJA010000002">
    <property type="protein sequence ID" value="NJB68272.1"/>
    <property type="molecule type" value="Genomic_DNA"/>
</dbReference>
<dbReference type="RefSeq" id="WP_167941351.1">
    <property type="nucleotide sequence ID" value="NZ_JAATJA010000002.1"/>
</dbReference>
<keyword evidence="5 8" id="KW-0812">Transmembrane</keyword>
<feature type="transmembrane region" description="Helical" evidence="8">
    <location>
        <begin position="12"/>
        <end position="30"/>
    </location>
</feature>
<evidence type="ECO:0000256" key="3">
    <source>
        <dbReference type="ARBA" id="ARBA00022448"/>
    </source>
</evidence>
<dbReference type="InterPro" id="IPR002549">
    <property type="entry name" value="AI-2E-like"/>
</dbReference>
<dbReference type="Proteomes" id="UP000580856">
    <property type="component" value="Unassembled WGS sequence"/>
</dbReference>
<keyword evidence="4" id="KW-1003">Cell membrane</keyword>
<feature type="transmembrane region" description="Helical" evidence="8">
    <location>
        <begin position="65"/>
        <end position="86"/>
    </location>
</feature>
<evidence type="ECO:0000256" key="4">
    <source>
        <dbReference type="ARBA" id="ARBA00022475"/>
    </source>
</evidence>
<evidence type="ECO:0000256" key="5">
    <source>
        <dbReference type="ARBA" id="ARBA00022692"/>
    </source>
</evidence>
<dbReference type="GO" id="GO:0005886">
    <property type="term" value="C:plasma membrane"/>
    <property type="evidence" value="ECO:0007669"/>
    <property type="project" value="UniProtKB-SubCell"/>
</dbReference>
<keyword evidence="3" id="KW-0813">Transport</keyword>
<accession>A0A846QP67</accession>
<feature type="transmembrane region" description="Helical" evidence="8">
    <location>
        <begin position="265"/>
        <end position="283"/>
    </location>
</feature>
<dbReference type="PANTHER" id="PTHR21716">
    <property type="entry name" value="TRANSMEMBRANE PROTEIN"/>
    <property type="match status" value="1"/>
</dbReference>
<evidence type="ECO:0000256" key="6">
    <source>
        <dbReference type="ARBA" id="ARBA00022989"/>
    </source>
</evidence>
<dbReference type="PANTHER" id="PTHR21716:SF53">
    <property type="entry name" value="PERMEASE PERM-RELATED"/>
    <property type="match status" value="1"/>
</dbReference>
<evidence type="ECO:0000256" key="8">
    <source>
        <dbReference type="SAM" id="Phobius"/>
    </source>
</evidence>
<dbReference type="AlphaFoldDB" id="A0A846QP67"/>
<keyword evidence="6 8" id="KW-1133">Transmembrane helix</keyword>
<proteinExistence type="inferred from homology"/>
<dbReference type="GO" id="GO:0055085">
    <property type="term" value="P:transmembrane transport"/>
    <property type="evidence" value="ECO:0007669"/>
    <property type="project" value="TreeGrafter"/>
</dbReference>
<keyword evidence="7 8" id="KW-0472">Membrane</keyword>
<keyword evidence="10" id="KW-1185">Reference proteome</keyword>